<keyword evidence="2" id="KW-1185">Reference proteome</keyword>
<dbReference type="Proteomes" id="UP000605990">
    <property type="component" value="Unassembled WGS sequence"/>
</dbReference>
<organism evidence="1 2">
    <name type="scientific">Flavobacterium bernardetii</name>
    <dbReference type="NCBI Taxonomy" id="2813823"/>
    <lineage>
        <taxon>Bacteria</taxon>
        <taxon>Pseudomonadati</taxon>
        <taxon>Bacteroidota</taxon>
        <taxon>Flavobacteriia</taxon>
        <taxon>Flavobacteriales</taxon>
        <taxon>Flavobacteriaceae</taxon>
        <taxon>Flavobacterium</taxon>
    </lineage>
</organism>
<gene>
    <name evidence="1" type="ORF">H8R27_03250</name>
</gene>
<comment type="caution">
    <text evidence="1">The sequence shown here is derived from an EMBL/GenBank/DDBJ whole genome shotgun (WGS) entry which is preliminary data.</text>
</comment>
<proteinExistence type="predicted"/>
<sequence length="137" mass="15882">MKTNFEKLMESKHMLEWFSDEPFEDITSSVEAIFKRQAPNTKMLSFEITSDPQWLTGNRKSKNNDNMILVRSGMAATCNFSLENNNKIHDLKGVLTWVGANLDSNPIRHIWMNLDGTLQEFGDEGMLKERIYYESDL</sequence>
<evidence type="ECO:0000313" key="2">
    <source>
        <dbReference type="Proteomes" id="UP000605990"/>
    </source>
</evidence>
<protein>
    <submittedName>
        <fullName evidence="1">Uncharacterized protein</fullName>
    </submittedName>
</protein>
<reference evidence="1 2" key="1">
    <citation type="submission" date="2020-08" db="EMBL/GenBank/DDBJ databases">
        <title>Description of novel Flavobacterium F-408 isolate.</title>
        <authorList>
            <person name="Saticioglu I.B."/>
            <person name="Duman M."/>
            <person name="Altun S."/>
        </authorList>
    </citation>
    <scope>NUCLEOTIDE SEQUENCE [LARGE SCALE GENOMIC DNA]</scope>
    <source>
        <strain evidence="1 2">F-408</strain>
    </source>
</reference>
<dbReference type="EMBL" id="JACRUN010000001">
    <property type="protein sequence ID" value="MBC5833891.1"/>
    <property type="molecule type" value="Genomic_DNA"/>
</dbReference>
<evidence type="ECO:0000313" key="1">
    <source>
        <dbReference type="EMBL" id="MBC5833891.1"/>
    </source>
</evidence>
<accession>A0ABR7IVU2</accession>
<name>A0ABR7IVU2_9FLAO</name>